<comment type="caution">
    <text evidence="3">The sequence shown here is derived from an EMBL/GenBank/DDBJ whole genome shotgun (WGS) entry which is preliminary data.</text>
</comment>
<keyword evidence="2" id="KW-0460">Magnesium</keyword>
<accession>A0AA37WNX8</accession>
<keyword evidence="1 2" id="KW-0808">Transferase</keyword>
<keyword evidence="2" id="KW-0961">Cell wall biogenesis/degradation</keyword>
<dbReference type="EC" id="2.5.1.31" evidence="2"/>
<dbReference type="GO" id="GO:0009252">
    <property type="term" value="P:peptidoglycan biosynthetic process"/>
    <property type="evidence" value="ECO:0007669"/>
    <property type="project" value="UniProtKB-UniRule"/>
</dbReference>
<dbReference type="PROSITE" id="PS01066">
    <property type="entry name" value="UPP_SYNTHASE"/>
    <property type="match status" value="1"/>
</dbReference>
<dbReference type="GO" id="GO:0005829">
    <property type="term" value="C:cytosol"/>
    <property type="evidence" value="ECO:0007669"/>
    <property type="project" value="TreeGrafter"/>
</dbReference>
<dbReference type="EMBL" id="BSPD01000095">
    <property type="protein sequence ID" value="GLS27995.1"/>
    <property type="molecule type" value="Genomic_DNA"/>
</dbReference>
<gene>
    <name evidence="2 3" type="primary">uppS</name>
    <name evidence="3" type="ORF">GCM10007877_37140</name>
</gene>
<comment type="function">
    <text evidence="2">Catalyzes the sequential condensation of isopentenyl diphosphate (IPP) with (2E,6E)-farnesyl diphosphate (E,E-FPP) to yield (2Z,6Z,10Z,14Z,18Z,22Z,26Z,30Z,34E,38E)-undecaprenyl diphosphate (di-trans,octa-cis-UPP). UPP is the precursor of glycosyl carrier lipid in the biosynthesis of bacterial cell wall polysaccharide components such as peptidoglycan and lipopolysaccharide.</text>
</comment>
<dbReference type="GO" id="GO:0008360">
    <property type="term" value="P:regulation of cell shape"/>
    <property type="evidence" value="ECO:0007669"/>
    <property type="project" value="UniProtKB-KW"/>
</dbReference>
<reference evidence="3 4" key="1">
    <citation type="journal article" date="2014" name="Int. J. Syst. Evol. Microbiol.">
        <title>Complete genome sequence of Corynebacterium casei LMG S-19264T (=DSM 44701T), isolated from a smear-ripened cheese.</title>
        <authorList>
            <consortium name="US DOE Joint Genome Institute (JGI-PGF)"/>
            <person name="Walter F."/>
            <person name="Albersmeier A."/>
            <person name="Kalinowski J."/>
            <person name="Ruckert C."/>
        </authorList>
    </citation>
    <scope>NUCLEOTIDE SEQUENCE [LARGE SCALE GENOMIC DNA]</scope>
    <source>
        <strain evidence="3 4">NBRC 110095</strain>
    </source>
</reference>
<evidence type="ECO:0000256" key="2">
    <source>
        <dbReference type="HAMAP-Rule" id="MF_01139"/>
    </source>
</evidence>
<dbReference type="GO" id="GO:0000287">
    <property type="term" value="F:magnesium ion binding"/>
    <property type="evidence" value="ECO:0007669"/>
    <property type="project" value="UniProtKB-UniRule"/>
</dbReference>
<dbReference type="NCBIfam" id="TIGR00055">
    <property type="entry name" value="uppS"/>
    <property type="match status" value="1"/>
</dbReference>
<feature type="binding site" evidence="2">
    <location>
        <begin position="15"/>
        <end position="18"/>
    </location>
    <ligand>
        <name>substrate</name>
    </ligand>
</feature>
<proteinExistence type="inferred from homology"/>
<dbReference type="SUPFAM" id="SSF64005">
    <property type="entry name" value="Undecaprenyl diphosphate synthase"/>
    <property type="match status" value="1"/>
</dbReference>
<feature type="active site" evidence="2">
    <location>
        <position position="14"/>
    </location>
</feature>
<keyword evidence="4" id="KW-1185">Reference proteome</keyword>
<keyword evidence="2" id="KW-0479">Metal-binding</keyword>
<dbReference type="GO" id="GO:0071555">
    <property type="term" value="P:cell wall organization"/>
    <property type="evidence" value="ECO:0007669"/>
    <property type="project" value="UniProtKB-KW"/>
</dbReference>
<dbReference type="AlphaFoldDB" id="A0AA37WNX8"/>
<feature type="binding site" evidence="2">
    <location>
        <position position="65"/>
    </location>
    <ligand>
        <name>substrate</name>
    </ligand>
</feature>
<feature type="binding site" evidence="2">
    <location>
        <position position="31"/>
    </location>
    <ligand>
        <name>substrate</name>
    </ligand>
</feature>
<comment type="cofactor">
    <cofactor evidence="2">
        <name>Mg(2+)</name>
        <dbReference type="ChEBI" id="CHEBI:18420"/>
    </cofactor>
    <text evidence="2">Binds 2 magnesium ions per subunit.</text>
</comment>
<feature type="binding site" evidence="2">
    <location>
        <begin position="59"/>
        <end position="61"/>
    </location>
    <ligand>
        <name>substrate</name>
    </ligand>
</feature>
<dbReference type="Pfam" id="PF01255">
    <property type="entry name" value="Prenyltransf"/>
    <property type="match status" value="1"/>
</dbReference>
<dbReference type="InterPro" id="IPR001441">
    <property type="entry name" value="UPP_synth-like"/>
</dbReference>
<dbReference type="Proteomes" id="UP001156870">
    <property type="component" value="Unassembled WGS sequence"/>
</dbReference>
<feature type="binding site" evidence="2">
    <location>
        <position position="200"/>
    </location>
    <ligand>
        <name>Mg(2+)</name>
        <dbReference type="ChEBI" id="CHEBI:18420"/>
    </ligand>
</feature>
<feature type="binding site" evidence="2">
    <location>
        <position position="19"/>
    </location>
    <ligand>
        <name>substrate</name>
    </ligand>
</feature>
<comment type="subunit">
    <text evidence="2">Homodimer.</text>
</comment>
<evidence type="ECO:0000313" key="3">
    <source>
        <dbReference type="EMBL" id="GLS27995.1"/>
    </source>
</evidence>
<dbReference type="GO" id="GO:0016094">
    <property type="term" value="P:polyprenol biosynthetic process"/>
    <property type="evidence" value="ECO:0007669"/>
    <property type="project" value="TreeGrafter"/>
</dbReference>
<name>A0AA37WNX8_9GAMM</name>
<dbReference type="HAMAP" id="MF_01139">
    <property type="entry name" value="ISPT"/>
    <property type="match status" value="1"/>
</dbReference>
<evidence type="ECO:0000256" key="1">
    <source>
        <dbReference type="ARBA" id="ARBA00022679"/>
    </source>
</evidence>
<dbReference type="PANTHER" id="PTHR10291">
    <property type="entry name" value="DEHYDRODOLICHYL DIPHOSPHATE SYNTHASE FAMILY MEMBER"/>
    <property type="match status" value="1"/>
</dbReference>
<sequence length="247" mass="27526">MESQKLKHVAIIMDGNNRWAKQRGMLGAAGHKAGVERIRDVLKACKSHDIDVLTLFAFSSENWRRPMKEVDALMGLFLSYLKREAKKLQAEGVALRIIGNRARFSPRIQKAMSEAESIASEGTRTLVIAADYGGKWDIAQASRRLAEQVAAGELSPDDINEEVFGDAVSLSDLPPLDLLIRTGGDYRISNFLLWQAAYAELFFTNVFWPDFNEASLSEAVEAFYRRQRRFGGRLPEEDESTVGVAGA</sequence>
<feature type="binding site" evidence="2">
    <location>
        <position position="14"/>
    </location>
    <ligand>
        <name>Mg(2+)</name>
        <dbReference type="ChEBI" id="CHEBI:18420"/>
    </ligand>
</feature>
<evidence type="ECO:0000313" key="4">
    <source>
        <dbReference type="Proteomes" id="UP001156870"/>
    </source>
</evidence>
<dbReference type="Gene3D" id="3.40.1180.10">
    <property type="entry name" value="Decaprenyl diphosphate synthase-like"/>
    <property type="match status" value="1"/>
</dbReference>
<feature type="active site" description="Proton acceptor" evidence="2">
    <location>
        <position position="62"/>
    </location>
</feature>
<organism evidence="3 4">
    <name type="scientific">Marinibactrum halimedae</name>
    <dbReference type="NCBI Taxonomy" id="1444977"/>
    <lineage>
        <taxon>Bacteria</taxon>
        <taxon>Pseudomonadati</taxon>
        <taxon>Pseudomonadota</taxon>
        <taxon>Gammaproteobacteria</taxon>
        <taxon>Cellvibrionales</taxon>
        <taxon>Cellvibrionaceae</taxon>
        <taxon>Marinibactrum</taxon>
    </lineage>
</organism>
<feature type="binding site" evidence="2">
    <location>
        <position position="63"/>
    </location>
    <ligand>
        <name>substrate</name>
    </ligand>
</feature>
<feature type="binding site" evidence="2">
    <location>
        <begin position="187"/>
        <end position="189"/>
    </location>
    <ligand>
        <name>substrate</name>
    </ligand>
</feature>
<protein>
    <recommendedName>
        <fullName evidence="2">Ditrans,polycis-undecaprenyl-diphosphate synthase ((2E,6E)-farnesyl-diphosphate specific)</fullName>
        <ecNumber evidence="2">2.5.1.31</ecNumber>
    </recommendedName>
    <alternativeName>
        <fullName evidence="2">Ditrans,polycis-undecaprenylcistransferase</fullName>
    </alternativeName>
    <alternativeName>
        <fullName evidence="2">Undecaprenyl diphosphate synthase</fullName>
        <shortName evidence="2">UDS</shortName>
    </alternativeName>
    <alternativeName>
        <fullName evidence="2">Undecaprenyl pyrophosphate synthase</fullName>
        <shortName evidence="2">UPP synthase</shortName>
    </alternativeName>
</protein>
<comment type="caution">
    <text evidence="2">Lacks conserved residue(s) required for the propagation of feature annotation.</text>
</comment>
<keyword evidence="2" id="KW-0133">Cell shape</keyword>
<comment type="similarity">
    <text evidence="2">Belongs to the UPP synthase family.</text>
</comment>
<dbReference type="PANTHER" id="PTHR10291:SF0">
    <property type="entry name" value="DEHYDRODOLICHYL DIPHOSPHATE SYNTHASE 2"/>
    <property type="match status" value="1"/>
</dbReference>
<dbReference type="InterPro" id="IPR036424">
    <property type="entry name" value="UPP_synth-like_sf"/>
</dbReference>
<comment type="catalytic activity">
    <reaction evidence="2">
        <text>8 isopentenyl diphosphate + (2E,6E)-farnesyl diphosphate = di-trans,octa-cis-undecaprenyl diphosphate + 8 diphosphate</text>
        <dbReference type="Rhea" id="RHEA:27551"/>
        <dbReference type="ChEBI" id="CHEBI:33019"/>
        <dbReference type="ChEBI" id="CHEBI:58405"/>
        <dbReference type="ChEBI" id="CHEBI:128769"/>
        <dbReference type="ChEBI" id="CHEBI:175763"/>
        <dbReference type="EC" id="2.5.1.31"/>
    </reaction>
</comment>
<dbReference type="GO" id="GO:0008834">
    <property type="term" value="F:ditrans,polycis-undecaprenyl-diphosphate synthase [(2E,6E)-farnesyl-diphosphate specific] activity"/>
    <property type="evidence" value="ECO:0007669"/>
    <property type="project" value="UniProtKB-UniRule"/>
</dbReference>
<dbReference type="RefSeq" id="WP_284285548.1">
    <property type="nucleotide sequence ID" value="NZ_BSPD01000095.1"/>
</dbReference>
<dbReference type="InterPro" id="IPR018520">
    <property type="entry name" value="UPP_synth-like_CS"/>
</dbReference>
<feature type="binding site" evidence="2">
    <location>
        <position position="181"/>
    </location>
    <ligand>
        <name>substrate</name>
    </ligand>
</feature>
<keyword evidence="2" id="KW-0573">Peptidoglycan synthesis</keyword>
<dbReference type="CDD" id="cd00475">
    <property type="entry name" value="Cis_IPPS"/>
    <property type="match status" value="1"/>
</dbReference>
<dbReference type="FunFam" id="3.40.1180.10:FF:000001">
    <property type="entry name" value="(2E,6E)-farnesyl-diphosphate-specific ditrans,polycis-undecaprenyl-diphosphate synthase"/>
    <property type="match status" value="1"/>
</dbReference>